<keyword evidence="6 8" id="KW-1133">Transmembrane helix</keyword>
<dbReference type="PATRIC" id="fig|87541.4.peg.1622"/>
<reference evidence="9 11" key="1">
    <citation type="submission" date="2016-01" db="EMBL/GenBank/DDBJ databases">
        <authorList>
            <person name="Oliw E.H."/>
        </authorList>
    </citation>
    <scope>NUCLEOTIDE SEQUENCE [LARGE SCALE GENOMIC DNA]</scope>
    <source>
        <strain evidence="9 11">KA00635</strain>
    </source>
</reference>
<accession>A0A120I8X5</accession>
<dbReference type="PANTHER" id="PTHR36122:SF2">
    <property type="entry name" value="NICOTINAMIDE RIBOSIDE TRANSPORTER PNUC"/>
    <property type="match status" value="1"/>
</dbReference>
<dbReference type="GO" id="GO:0034257">
    <property type="term" value="F:nicotinamide riboside transmembrane transporter activity"/>
    <property type="evidence" value="ECO:0007669"/>
    <property type="project" value="InterPro"/>
</dbReference>
<feature type="transmembrane region" description="Helical" evidence="8">
    <location>
        <begin position="14"/>
        <end position="32"/>
    </location>
</feature>
<dbReference type="GO" id="GO:0005886">
    <property type="term" value="C:plasma membrane"/>
    <property type="evidence" value="ECO:0007669"/>
    <property type="project" value="UniProtKB-SubCell"/>
</dbReference>
<dbReference type="STRING" id="87541.AWM71_07550"/>
<evidence type="ECO:0000256" key="5">
    <source>
        <dbReference type="ARBA" id="ARBA00022692"/>
    </source>
</evidence>
<keyword evidence="12" id="KW-1185">Reference proteome</keyword>
<keyword evidence="5 8" id="KW-0812">Transmembrane</keyword>
<evidence type="ECO:0000313" key="12">
    <source>
        <dbReference type="Proteomes" id="UP000234775"/>
    </source>
</evidence>
<dbReference type="NCBIfam" id="TIGR01528">
    <property type="entry name" value="NMN_trans_PnuC"/>
    <property type="match status" value="1"/>
</dbReference>
<sequence>MEEKLKQKSAIKKGLNLLTDVALVGITAFGSFQNGWFNLPNLVSWMGLIGVIGLAKKWQGNFIFNSIQNISAAIVAGKNRVYGDMFTSIYYLFTQIFGFKQWSGHKNAEGELVVDKTTNWKFVGLAILVGFFGLGSLSYFMGGALIFWDAFNNATAIIAQYMQLVQRKRSSWILWLITNIISLYIFVQQGVPQMAIMYFVFSLNAIRGYINWTE</sequence>
<protein>
    <submittedName>
        <fullName evidence="10">Nicotinamide mononucleotide transporter PnuC</fullName>
    </submittedName>
</protein>
<comment type="caution">
    <text evidence="10">The sequence shown here is derived from an EMBL/GenBank/DDBJ whole genome shotgun (WGS) entry which is preliminary data.</text>
</comment>
<dbReference type="InterPro" id="IPR006419">
    <property type="entry name" value="NMN_transpt_PnuC"/>
</dbReference>
<evidence type="ECO:0000313" key="10">
    <source>
        <dbReference type="EMBL" id="PKY91427.1"/>
    </source>
</evidence>
<keyword evidence="4" id="KW-1003">Cell membrane</keyword>
<comment type="subcellular location">
    <subcellularLocation>
        <location evidence="1">Cell membrane</location>
        <topology evidence="1">Multi-pass membrane protein</topology>
    </subcellularLocation>
</comment>
<dbReference type="PANTHER" id="PTHR36122">
    <property type="entry name" value="NICOTINAMIDE RIBOSIDE TRANSPORTER PNUC"/>
    <property type="match status" value="1"/>
</dbReference>
<proteinExistence type="inferred from homology"/>
<dbReference type="OrthoDB" id="2339534at2"/>
<feature type="transmembrane region" description="Helical" evidence="8">
    <location>
        <begin position="38"/>
        <end position="55"/>
    </location>
</feature>
<evidence type="ECO:0000256" key="3">
    <source>
        <dbReference type="ARBA" id="ARBA00022448"/>
    </source>
</evidence>
<evidence type="ECO:0000256" key="7">
    <source>
        <dbReference type="ARBA" id="ARBA00023136"/>
    </source>
</evidence>
<dbReference type="Proteomes" id="UP000234775">
    <property type="component" value="Unassembled WGS sequence"/>
</dbReference>
<keyword evidence="3" id="KW-0813">Transport</keyword>
<gene>
    <name evidence="10" type="ORF">CYJ27_05010</name>
    <name evidence="9" type="ORF">HMPREF3187_01633</name>
</gene>
<reference evidence="10 12" key="2">
    <citation type="submission" date="2017-12" db="EMBL/GenBank/DDBJ databases">
        <title>Phylogenetic diversity of female urinary microbiome.</title>
        <authorList>
            <person name="Thomas-White K."/>
            <person name="Wolfe A.J."/>
        </authorList>
    </citation>
    <scope>NUCLEOTIDE SEQUENCE [LARGE SCALE GENOMIC DNA]</scope>
    <source>
        <strain evidence="10 12">UMB0844</strain>
    </source>
</reference>
<dbReference type="Proteomes" id="UP000070422">
    <property type="component" value="Unassembled WGS sequence"/>
</dbReference>
<dbReference type="KEGG" id="acg:AWM71_07550"/>
<dbReference type="AlphaFoldDB" id="A0A120I8X5"/>
<evidence type="ECO:0000313" key="9">
    <source>
        <dbReference type="EMBL" id="KXB33744.1"/>
    </source>
</evidence>
<evidence type="ECO:0000256" key="6">
    <source>
        <dbReference type="ARBA" id="ARBA00022989"/>
    </source>
</evidence>
<evidence type="ECO:0000256" key="2">
    <source>
        <dbReference type="ARBA" id="ARBA00006669"/>
    </source>
</evidence>
<name>A0A120I8X5_9LACT</name>
<feature type="transmembrane region" description="Helical" evidence="8">
    <location>
        <begin position="122"/>
        <end position="148"/>
    </location>
</feature>
<evidence type="ECO:0000256" key="1">
    <source>
        <dbReference type="ARBA" id="ARBA00004651"/>
    </source>
</evidence>
<evidence type="ECO:0000313" key="11">
    <source>
        <dbReference type="Proteomes" id="UP000070422"/>
    </source>
</evidence>
<evidence type="ECO:0000256" key="8">
    <source>
        <dbReference type="SAM" id="Phobius"/>
    </source>
</evidence>
<evidence type="ECO:0000256" key="4">
    <source>
        <dbReference type="ARBA" id="ARBA00022475"/>
    </source>
</evidence>
<feature type="transmembrane region" description="Helical" evidence="8">
    <location>
        <begin position="81"/>
        <end position="102"/>
    </location>
</feature>
<feature type="transmembrane region" description="Helical" evidence="8">
    <location>
        <begin position="169"/>
        <end position="187"/>
    </location>
</feature>
<dbReference type="Pfam" id="PF04973">
    <property type="entry name" value="NMN_transporter"/>
    <property type="match status" value="1"/>
</dbReference>
<dbReference type="EMBL" id="PKGZ01000003">
    <property type="protein sequence ID" value="PKY91427.1"/>
    <property type="molecule type" value="Genomic_DNA"/>
</dbReference>
<dbReference type="EMBL" id="LSCQ01000090">
    <property type="protein sequence ID" value="KXB33744.1"/>
    <property type="molecule type" value="Genomic_DNA"/>
</dbReference>
<comment type="similarity">
    <text evidence="2">Belongs to the nicotinamide ribonucleoside (NR) uptake permease (TC 4.B.1) family.</text>
</comment>
<dbReference type="RefSeq" id="WP_060777360.1">
    <property type="nucleotide sequence ID" value="NZ_CP014159.1"/>
</dbReference>
<keyword evidence="7 8" id="KW-0472">Membrane</keyword>
<organism evidence="10 12">
    <name type="scientific">Aerococcus christensenii</name>
    <dbReference type="NCBI Taxonomy" id="87541"/>
    <lineage>
        <taxon>Bacteria</taxon>
        <taxon>Bacillati</taxon>
        <taxon>Bacillota</taxon>
        <taxon>Bacilli</taxon>
        <taxon>Lactobacillales</taxon>
        <taxon>Aerococcaceae</taxon>
        <taxon>Aerococcus</taxon>
    </lineage>
</organism>